<feature type="domain" description="Non-reducing end beta-L-arabinofuranosidase-like GH127 catalytic" evidence="1">
    <location>
        <begin position="2"/>
        <end position="236"/>
    </location>
</feature>
<proteinExistence type="predicted"/>
<dbReference type="Pfam" id="PF07944">
    <property type="entry name" value="Beta-AFase-like_GH127_cat"/>
    <property type="match status" value="2"/>
</dbReference>
<dbReference type="Proteomes" id="UP001438707">
    <property type="component" value="Unassembled WGS sequence"/>
</dbReference>
<dbReference type="PANTHER" id="PTHR31151">
    <property type="entry name" value="PROLINE-TRNA LIGASE (DUF1680)"/>
    <property type="match status" value="1"/>
</dbReference>
<evidence type="ECO:0000259" key="1">
    <source>
        <dbReference type="Pfam" id="PF07944"/>
    </source>
</evidence>
<evidence type="ECO:0000313" key="3">
    <source>
        <dbReference type="EMBL" id="KAK9818822.1"/>
    </source>
</evidence>
<sequence>MLALEPDRLLWTFRENAGLPTPNNPYAQSWEDPNCEVRGQFLGHYLSACATLAKQTGNQEIEKRSTLLVSELKKVQEKLGHGYLSAFPEEHFDRLQSLQGVWAPYYVIHKIMAGLLDQHKFLGNEDALEMVKAEAHYFAVRINKTLEVNGTEHWHQMLNVEFGGMMESMYILYGITKDPEHLRLAQLFTKPNFYEPLLAGKDPLAGFHANTHLAQANGFAAGWEHAADQDKLHVADAVTGGNGRETQETCTTYNILKLARYLFTWTGDSRFFDFYEHAMMNGIMGTQRFPTQAPSSAILQEEITEPAASMAAVESALEAEAAAASGSADAVVSSRHLLTDGADKNSPAAQQDFDPYQNDWRSAAFQMFGGQRPSNDAPGSNKPGPGVIVYLTPQGAGNAKGDNSHGWGVPFGSFWCCYGSTVESYAKLADSIYFFNEPQDEGNVPQLYVNQFAPSSLDWKERSLKLELDVHFFRPDRVAMARLAITGAAGPSNSPGVKAEIKLRIPAWAKANGIKVLLNGRDWTRCAGADVGSKAPTPGTYCSIEDTWSEGDVVEVVLPMRVTTEKIQDNRPKFGNLQSIMMGPFLMAGLTNDTRAIEASPGEIESLLEDADSSGLVSLQLAAEAGLQSNMGGNLRWVHQSGDAVTLIKAGSSFPADLSSSFHLVSVPANDRDALQPFPGHQTHAAHVDGRVLVESSIQPGAVLVHNDQARAWRMTTLRELSTMNGWQAIAFEVQQEPDIQLHCLDVRQPLARYPEGSQVIKTAQRSWILSPIGNIIEEKYTSYFEFQAPSAKALS</sequence>
<organism evidence="3 4">
    <name type="scientific">Apatococcus lobatus</name>
    <dbReference type="NCBI Taxonomy" id="904363"/>
    <lineage>
        <taxon>Eukaryota</taxon>
        <taxon>Viridiplantae</taxon>
        <taxon>Chlorophyta</taxon>
        <taxon>core chlorophytes</taxon>
        <taxon>Trebouxiophyceae</taxon>
        <taxon>Chlorellales</taxon>
        <taxon>Chlorellaceae</taxon>
        <taxon>Apatococcus</taxon>
    </lineage>
</organism>
<keyword evidence="4" id="KW-1185">Reference proteome</keyword>
<dbReference type="Pfam" id="PF20736">
    <property type="entry name" value="Glyco_hydro127M"/>
    <property type="match status" value="1"/>
</dbReference>
<comment type="caution">
    <text evidence="3">The sequence shown here is derived from an EMBL/GenBank/DDBJ whole genome shotgun (WGS) entry which is preliminary data.</text>
</comment>
<protein>
    <submittedName>
        <fullName evidence="3">Uncharacterized protein</fullName>
    </submittedName>
</protein>
<evidence type="ECO:0000259" key="2">
    <source>
        <dbReference type="Pfam" id="PF20736"/>
    </source>
</evidence>
<evidence type="ECO:0000313" key="4">
    <source>
        <dbReference type="Proteomes" id="UP001438707"/>
    </source>
</evidence>
<dbReference type="InterPro" id="IPR049046">
    <property type="entry name" value="Beta-AFase-like_GH127_middle"/>
</dbReference>
<feature type="domain" description="Non-reducing end beta-L-arabinofuranosidase-like GH127 middle" evidence="2">
    <location>
        <begin position="446"/>
        <end position="560"/>
    </location>
</feature>
<dbReference type="EMBL" id="JALJOS010000054">
    <property type="protein sequence ID" value="KAK9818822.1"/>
    <property type="molecule type" value="Genomic_DNA"/>
</dbReference>
<gene>
    <name evidence="3" type="ORF">WJX74_006481</name>
</gene>
<name>A0AAW1QAX8_9CHLO</name>
<accession>A0AAW1QAX8</accession>
<reference evidence="3 4" key="1">
    <citation type="journal article" date="2024" name="Nat. Commun.">
        <title>Phylogenomics reveals the evolutionary origins of lichenization in chlorophyte algae.</title>
        <authorList>
            <person name="Puginier C."/>
            <person name="Libourel C."/>
            <person name="Otte J."/>
            <person name="Skaloud P."/>
            <person name="Haon M."/>
            <person name="Grisel S."/>
            <person name="Petersen M."/>
            <person name="Berrin J.G."/>
            <person name="Delaux P.M."/>
            <person name="Dal Grande F."/>
            <person name="Keller J."/>
        </authorList>
    </citation>
    <scope>NUCLEOTIDE SEQUENCE [LARGE SCALE GENOMIC DNA]</scope>
    <source>
        <strain evidence="3 4">SAG 2145</strain>
    </source>
</reference>
<dbReference type="AlphaFoldDB" id="A0AAW1QAX8"/>
<feature type="domain" description="Non-reducing end beta-L-arabinofuranosidase-like GH127 catalytic" evidence="1">
    <location>
        <begin position="244"/>
        <end position="288"/>
    </location>
</feature>
<dbReference type="PANTHER" id="PTHR31151:SF0">
    <property type="entry name" value="PROLINE-TRNA LIGASE (DUF1680)"/>
    <property type="match status" value="1"/>
</dbReference>
<dbReference type="InterPro" id="IPR012878">
    <property type="entry name" value="Beta-AFase-like_GH127_cat"/>
</dbReference>